<accession>G9EJB6</accession>
<feature type="region of interest" description="Disordered" evidence="1">
    <location>
        <begin position="89"/>
        <end position="115"/>
    </location>
</feature>
<dbReference type="EMBL" id="JH413796">
    <property type="protein sequence ID" value="EHL32682.1"/>
    <property type="molecule type" value="Genomic_DNA"/>
</dbReference>
<feature type="chain" id="PRO_5003520698" description="Lipoprotein" evidence="2">
    <location>
        <begin position="21"/>
        <end position="158"/>
    </location>
</feature>
<evidence type="ECO:0000256" key="1">
    <source>
        <dbReference type="SAM" id="MobiDB-lite"/>
    </source>
</evidence>
<dbReference type="AlphaFoldDB" id="G9EJB6"/>
<dbReference type="PROSITE" id="PS51257">
    <property type="entry name" value="PROKAR_LIPOPROTEIN"/>
    <property type="match status" value="1"/>
</dbReference>
<dbReference type="HOGENOM" id="CLU_1667200_0_0_6"/>
<sequence length="158" mass="17894">MKKIIAITPLLFLLFSCATGYHPMSLTGGFEDFKLANDTYSVKFLGNEYTNRDQAYKYALRRSAELTTQNGYRYFKIIDSNSSVSTKTYETPVTETTTTDSKSDYHHRHRHSTTSTTIISGGQEVTVEIPTTYMKIKMYKNNIGGALDAEVILSNFKK</sequence>
<reference evidence="3 4" key="1">
    <citation type="journal article" date="2011" name="BMC Genomics">
        <title>Insight into cross-talk between intra-amoebal pathogens.</title>
        <authorList>
            <person name="Gimenez G."/>
            <person name="Bertelli C."/>
            <person name="Moliner C."/>
            <person name="Robert C."/>
            <person name="Raoult D."/>
            <person name="Fournier P.E."/>
            <person name="Greub G."/>
        </authorList>
    </citation>
    <scope>NUCLEOTIDE SEQUENCE [LARGE SCALE GENOMIC DNA]</scope>
    <source>
        <strain evidence="3 4">LLAP12</strain>
    </source>
</reference>
<gene>
    <name evidence="3" type="ORF">LDG_5275</name>
</gene>
<dbReference type="InParanoid" id="G9EJB6"/>
<keyword evidence="2" id="KW-0732">Signal</keyword>
<feature type="signal peptide" evidence="2">
    <location>
        <begin position="1"/>
        <end position="20"/>
    </location>
</feature>
<evidence type="ECO:0000256" key="2">
    <source>
        <dbReference type="SAM" id="SignalP"/>
    </source>
</evidence>
<organism evidence="3 4">
    <name type="scientific">Legionella drancourtii LLAP12</name>
    <dbReference type="NCBI Taxonomy" id="658187"/>
    <lineage>
        <taxon>Bacteria</taxon>
        <taxon>Pseudomonadati</taxon>
        <taxon>Pseudomonadota</taxon>
        <taxon>Gammaproteobacteria</taxon>
        <taxon>Legionellales</taxon>
        <taxon>Legionellaceae</taxon>
        <taxon>Legionella</taxon>
    </lineage>
</organism>
<dbReference type="Proteomes" id="UP000002770">
    <property type="component" value="Unassembled WGS sequence"/>
</dbReference>
<dbReference type="eggNOG" id="ENOG5033AC8">
    <property type="taxonomic scope" value="Bacteria"/>
</dbReference>
<evidence type="ECO:0008006" key="5">
    <source>
        <dbReference type="Google" id="ProtNLM"/>
    </source>
</evidence>
<dbReference type="NCBIfam" id="NF047637">
    <property type="entry name" value="lipo_CC0125"/>
    <property type="match status" value="1"/>
</dbReference>
<proteinExistence type="predicted"/>
<dbReference type="OrthoDB" id="7172943at2"/>
<dbReference type="RefSeq" id="WP_006869263.1">
    <property type="nucleotide sequence ID" value="NZ_JH413796.1"/>
</dbReference>
<protein>
    <recommendedName>
        <fullName evidence="5">Lipoprotein</fullName>
    </recommendedName>
</protein>
<evidence type="ECO:0000313" key="3">
    <source>
        <dbReference type="EMBL" id="EHL32682.1"/>
    </source>
</evidence>
<evidence type="ECO:0000313" key="4">
    <source>
        <dbReference type="Proteomes" id="UP000002770"/>
    </source>
</evidence>
<name>G9EJB6_9GAMM</name>
<feature type="compositionally biased region" description="Low complexity" evidence="1">
    <location>
        <begin position="89"/>
        <end position="100"/>
    </location>
</feature>
<keyword evidence="4" id="KW-1185">Reference proteome</keyword>